<keyword evidence="1" id="KW-1133">Transmembrane helix</keyword>
<feature type="transmembrane region" description="Helical" evidence="1">
    <location>
        <begin position="12"/>
        <end position="31"/>
    </location>
</feature>
<keyword evidence="3" id="KW-1185">Reference proteome</keyword>
<evidence type="ECO:0000256" key="1">
    <source>
        <dbReference type="SAM" id="Phobius"/>
    </source>
</evidence>
<protein>
    <recommendedName>
        <fullName evidence="4">Transmembrane protein</fullName>
    </recommendedName>
</protein>
<dbReference type="EMBL" id="GL984250">
    <property type="protein sequence ID" value="EGR28388.1"/>
    <property type="molecule type" value="Genomic_DNA"/>
</dbReference>
<dbReference type="Proteomes" id="UP000008983">
    <property type="component" value="Unassembled WGS sequence"/>
</dbReference>
<dbReference type="InParanoid" id="G0R2B2"/>
<gene>
    <name evidence="2" type="ORF">IMG5_176440</name>
</gene>
<evidence type="ECO:0000313" key="3">
    <source>
        <dbReference type="Proteomes" id="UP000008983"/>
    </source>
</evidence>
<sequence>MKFSISFFQRKSFISLCFLHLFYFSLFFFNISSKKKIHQMIISLLLQIKKYSPKIIWKTLFLIQKAFFQLFLHIQPVFQALFIHIQLKILLIGIKGAFFQRFRPFC</sequence>
<proteinExistence type="predicted"/>
<organism evidence="2 3">
    <name type="scientific">Ichthyophthirius multifiliis</name>
    <name type="common">White spot disease agent</name>
    <name type="synonym">Ich</name>
    <dbReference type="NCBI Taxonomy" id="5932"/>
    <lineage>
        <taxon>Eukaryota</taxon>
        <taxon>Sar</taxon>
        <taxon>Alveolata</taxon>
        <taxon>Ciliophora</taxon>
        <taxon>Intramacronucleata</taxon>
        <taxon>Oligohymenophorea</taxon>
        <taxon>Hymenostomatida</taxon>
        <taxon>Ophryoglenina</taxon>
        <taxon>Ichthyophthirius</taxon>
    </lineage>
</organism>
<evidence type="ECO:0000313" key="2">
    <source>
        <dbReference type="EMBL" id="EGR28388.1"/>
    </source>
</evidence>
<evidence type="ECO:0008006" key="4">
    <source>
        <dbReference type="Google" id="ProtNLM"/>
    </source>
</evidence>
<dbReference type="RefSeq" id="XP_004027733.1">
    <property type="nucleotide sequence ID" value="XM_004027684.1"/>
</dbReference>
<name>G0R2B2_ICHMU</name>
<dbReference type="GeneID" id="14904473"/>
<reference evidence="2 3" key="1">
    <citation type="submission" date="2011-07" db="EMBL/GenBank/DDBJ databases">
        <authorList>
            <person name="Coyne R."/>
            <person name="Brami D."/>
            <person name="Johnson J."/>
            <person name="Hostetler J."/>
            <person name="Hannick L."/>
            <person name="Clark T."/>
            <person name="Cassidy-Hanley D."/>
            <person name="Inman J."/>
        </authorList>
    </citation>
    <scope>NUCLEOTIDE SEQUENCE [LARGE SCALE GENOMIC DNA]</scope>
    <source>
        <strain evidence="2 3">G5</strain>
    </source>
</reference>
<feature type="transmembrane region" description="Helical" evidence="1">
    <location>
        <begin position="80"/>
        <end position="99"/>
    </location>
</feature>
<accession>G0R2B2</accession>
<dbReference type="AlphaFoldDB" id="G0R2B2"/>
<keyword evidence="1" id="KW-0812">Transmembrane</keyword>
<keyword evidence="1" id="KW-0472">Membrane</keyword>